<dbReference type="InParanoid" id="C5K4Z6"/>
<evidence type="ECO:0000313" key="1">
    <source>
        <dbReference type="EMBL" id="EER20418.1"/>
    </source>
</evidence>
<evidence type="ECO:0000313" key="2">
    <source>
        <dbReference type="Proteomes" id="UP000007800"/>
    </source>
</evidence>
<accession>C5K4Z6</accession>
<protein>
    <submittedName>
        <fullName evidence="1">Uncharacterized protein</fullName>
    </submittedName>
</protein>
<dbReference type="RefSeq" id="XP_002788622.1">
    <property type="nucleotide sequence ID" value="XM_002788576.1"/>
</dbReference>
<organism evidence="2">
    <name type="scientific">Perkinsus marinus (strain ATCC 50983 / TXsc)</name>
    <dbReference type="NCBI Taxonomy" id="423536"/>
    <lineage>
        <taxon>Eukaryota</taxon>
        <taxon>Sar</taxon>
        <taxon>Alveolata</taxon>
        <taxon>Perkinsozoa</taxon>
        <taxon>Perkinsea</taxon>
        <taxon>Perkinsida</taxon>
        <taxon>Perkinsidae</taxon>
        <taxon>Perkinsus</taxon>
    </lineage>
</organism>
<keyword evidence="2" id="KW-1185">Reference proteome</keyword>
<dbReference type="AlphaFoldDB" id="C5K4Z6"/>
<proteinExistence type="predicted"/>
<sequence>MFMRSHLLFSAPSSSAEEDEVVVPDSVVCLFADLRSAAIAVVSKIHIKNLGPEAVQTVCHVMGQARTCRRIASLLLLSYDELLSIPRKSTVWGMRRQAQWVDSLLQVSAEGQTLHGAVGIIRNALDELRFATGETHDNDGTSELLEQVGRQLVGDAAMLSSYPAHIKIQAGAVSIVLGFVPDKATLDLVEKRLSQIYEAADTTAESILKRKHLPIKLVNNTPSTLKVCLFKATDRVCMFPVEEGTQTLVPGGVAVARPICPSLDAFWARVYYPRTPVDRQAHSGARIVRGENLVIDGMGSDMTVTVETNLNKDEDEEDDYRVDYEASSH</sequence>
<name>C5K4Z6_PERM5</name>
<dbReference type="OMA" id="AFWARVY"/>
<reference evidence="1 2" key="1">
    <citation type="submission" date="2008-07" db="EMBL/GenBank/DDBJ databases">
        <authorList>
            <person name="El-Sayed N."/>
            <person name="Caler E."/>
            <person name="Inman J."/>
            <person name="Amedeo P."/>
            <person name="Hass B."/>
            <person name="Wortman J."/>
        </authorList>
    </citation>
    <scope>NUCLEOTIDE SEQUENCE [LARGE SCALE GENOMIC DNA]</scope>
    <source>
        <strain evidence="2">ATCC 50983 / TXsc</strain>
    </source>
</reference>
<dbReference type="Proteomes" id="UP000007800">
    <property type="component" value="Unassembled WGS sequence"/>
</dbReference>
<dbReference type="EMBL" id="GG670562">
    <property type="protein sequence ID" value="EER20418.1"/>
    <property type="molecule type" value="Genomic_DNA"/>
</dbReference>
<gene>
    <name evidence="1" type="ORF">Pmar_PMAR010155</name>
</gene>
<dbReference type="GeneID" id="9053969"/>
<dbReference type="OrthoDB" id="10323481at2759"/>